<comment type="subcellular location">
    <subcellularLocation>
        <location evidence="1">Cell membrane</location>
        <topology evidence="1">Single-pass membrane protein</topology>
    </subcellularLocation>
    <text evidence="1">In newborn cells, forms a ring positioned at mid-cell. Soon after cell division starts and the cells begin elongating, the ring splits into two rings that, as elongation proceeds, move along and mark the future division sites.</text>
</comment>
<evidence type="ECO:0000256" key="2">
    <source>
        <dbReference type="SAM" id="MobiDB-lite"/>
    </source>
</evidence>
<feature type="region of interest" description="Disordered" evidence="2">
    <location>
        <begin position="219"/>
        <end position="240"/>
    </location>
</feature>
<dbReference type="GO" id="GO:0005886">
    <property type="term" value="C:plasma membrane"/>
    <property type="evidence" value="ECO:0007669"/>
    <property type="project" value="UniProtKB-SubCell"/>
</dbReference>
<accession>A0A564T647</accession>
<feature type="region of interest" description="Disordered" evidence="2">
    <location>
        <begin position="356"/>
        <end position="406"/>
    </location>
</feature>
<keyword evidence="1" id="KW-0472">Membrane</keyword>
<name>A0A564T647_STRCV</name>
<feature type="region of interest" description="Disordered" evidence="2">
    <location>
        <begin position="1"/>
        <end position="43"/>
    </location>
</feature>
<keyword evidence="1" id="KW-0812">Transmembrane</keyword>
<keyword evidence="1" id="KW-1133">Transmembrane helix</keyword>
<dbReference type="Pfam" id="PF18041">
    <property type="entry name" value="MapZ_EC1"/>
    <property type="match status" value="1"/>
</dbReference>
<evidence type="ECO:0000256" key="1">
    <source>
        <dbReference type="HAMAP-Rule" id="MF_01941"/>
    </source>
</evidence>
<dbReference type="InterPro" id="IPR041295">
    <property type="entry name" value="MapZ_EC1"/>
</dbReference>
<comment type="function">
    <text evidence="1">Early cell division protein that marks the future cell division site and supports proper FtsZ ring positioning.</text>
</comment>
<feature type="domain" description="MapZ extracellular" evidence="3">
    <location>
        <begin position="228"/>
        <end position="352"/>
    </location>
</feature>
<evidence type="ECO:0000313" key="6">
    <source>
        <dbReference type="Proteomes" id="UP000385544"/>
    </source>
</evidence>
<evidence type="ECO:0000259" key="3">
    <source>
        <dbReference type="Pfam" id="PF18041"/>
    </source>
</evidence>
<dbReference type="EMBL" id="CABHMZ010000018">
    <property type="protein sequence ID" value="VUX02584.1"/>
    <property type="molecule type" value="Genomic_DNA"/>
</dbReference>
<comment type="subunit">
    <text evidence="1">Interacts with FtsZ.</text>
</comment>
<evidence type="ECO:0000313" key="5">
    <source>
        <dbReference type="EMBL" id="VUX02584.1"/>
    </source>
</evidence>
<reference evidence="5 6" key="1">
    <citation type="submission" date="2019-07" db="EMBL/GenBank/DDBJ databases">
        <authorList>
            <person name="Hibberd C M."/>
            <person name="Gehrig L. J."/>
            <person name="Chang H.-W."/>
            <person name="Venkatesh S."/>
        </authorList>
    </citation>
    <scope>NUCLEOTIDE SEQUENCE [LARGE SCALE GENOMIC DNA]</scope>
    <source>
        <strain evidence="5">Streptococcus_constellatus_SS_Bg39</strain>
    </source>
</reference>
<dbReference type="InterPro" id="IPR030858">
    <property type="entry name" value="MapZ"/>
</dbReference>
<sequence length="500" mass="54576">MSKDEKHLPEQEESILDFETAKEMTIGQAARKSEELEAGVTEEDNVLDKYIKQHRQEIEAGKFSAQSVEEMPEVEDQEQLSQLDLATFIQEMHEDVQEEEVLEAADVASEESAFDETVAALAASEAEPQETLEENSTQTSEESEAEPEVMEVIQPEMDDIPVSSTEPTESYSTFTALDEEMETEKVPFYKNKKVLYSAASVALLALIGGTVYLSLNRKQAKPATNSTSQTSKSSTTSSSENKDLKAFNNLYDSFFTDANKLALKNSSFGNLDKLKAALEKLKNTNEYNVAKAKYDSLVKQVEAVQNVNAQFTSAAITDGVLDTKAKVKADAKFTDVTTGNTDLDKVLKSAINLGKSQQVATPAPQTEEAATAAPSQSPAQAPVAEQPASVPAPATAPAAPASGTNLQRHLSRVPYDQTKINDSNNPAWNFNPGVLEKILATSRERGYFTGDNYILERVNIINGNGYYNLFRTDGTYLFSINCKTGYFVGNGAGYADALDY</sequence>
<dbReference type="OrthoDB" id="2199073at2"/>
<dbReference type="AlphaFoldDB" id="A0A564T647"/>
<keyword evidence="1" id="KW-0132">Cell division</keyword>
<gene>
    <name evidence="1" type="primary">mapZ</name>
    <name evidence="5" type="ORF">SCSS39_01233</name>
</gene>
<dbReference type="Pfam" id="PF18708">
    <property type="entry name" value="MapZ_C2"/>
    <property type="match status" value="1"/>
</dbReference>
<protein>
    <recommendedName>
        <fullName evidence="1">Mid-cell-anchored protein Z</fullName>
    </recommendedName>
</protein>
<dbReference type="HAMAP" id="MF_01941">
    <property type="entry name" value="MapZ"/>
    <property type="match status" value="1"/>
</dbReference>
<dbReference type="RefSeq" id="WP_144209556.1">
    <property type="nucleotide sequence ID" value="NZ_CABHMZ010000018.1"/>
</dbReference>
<dbReference type="Proteomes" id="UP000385544">
    <property type="component" value="Unassembled WGS sequence"/>
</dbReference>
<evidence type="ECO:0000259" key="4">
    <source>
        <dbReference type="Pfam" id="PF18708"/>
    </source>
</evidence>
<keyword evidence="1" id="KW-1003">Cell membrane</keyword>
<comment type="similarity">
    <text evidence="1">Belongs to the MapZ family.</text>
</comment>
<feature type="domain" description="MapZ extracellular C-terminal" evidence="4">
    <location>
        <begin position="412"/>
        <end position="490"/>
    </location>
</feature>
<proteinExistence type="inferred from homology"/>
<feature type="transmembrane region" description="Helical" evidence="1">
    <location>
        <begin position="194"/>
        <end position="215"/>
    </location>
</feature>
<dbReference type="GO" id="GO:0051301">
    <property type="term" value="P:cell division"/>
    <property type="evidence" value="ECO:0007669"/>
    <property type="project" value="UniProtKB-UniRule"/>
</dbReference>
<dbReference type="InterPro" id="IPR040532">
    <property type="entry name" value="MapZ_C2"/>
</dbReference>
<feature type="region of interest" description="Disordered" evidence="2">
    <location>
        <begin position="121"/>
        <end position="148"/>
    </location>
</feature>
<feature type="compositionally biased region" description="Low complexity" evidence="2">
    <location>
        <begin position="359"/>
        <end position="401"/>
    </location>
</feature>
<feature type="compositionally biased region" description="Low complexity" evidence="2">
    <location>
        <begin position="224"/>
        <end position="239"/>
    </location>
</feature>
<keyword evidence="1" id="KW-0131">Cell cycle</keyword>
<feature type="compositionally biased region" description="Basic and acidic residues" evidence="2">
    <location>
        <begin position="1"/>
        <end position="10"/>
    </location>
</feature>
<organism evidence="5 6">
    <name type="scientific">Streptococcus constellatus</name>
    <dbReference type="NCBI Taxonomy" id="76860"/>
    <lineage>
        <taxon>Bacteria</taxon>
        <taxon>Bacillati</taxon>
        <taxon>Bacillota</taxon>
        <taxon>Bacilli</taxon>
        <taxon>Lactobacillales</taxon>
        <taxon>Streptococcaceae</taxon>
        <taxon>Streptococcus</taxon>
        <taxon>Streptococcus anginosus group</taxon>
    </lineage>
</organism>